<evidence type="ECO:0000313" key="2">
    <source>
        <dbReference type="EMBL" id="ENN89437.1"/>
    </source>
</evidence>
<gene>
    <name evidence="2" type="ORF">RHSP_66376</name>
</gene>
<accession>N6VEA2</accession>
<dbReference type="AlphaFoldDB" id="N6VEA2"/>
<proteinExistence type="predicted"/>
<reference evidence="2 3" key="1">
    <citation type="journal article" date="2012" name="BMC Genomics">
        <title>Genomic basis of broad host range and environmental adaptability of Rhizobium tropici CIAT 899 and Rhizobium sp. PRF 81 which are used in inoculants for common bean (Phaseolus vulgaris L.).</title>
        <authorList>
            <person name="Ormeno-Orrillo E."/>
            <person name="Menna P."/>
            <person name="Almeida L.G."/>
            <person name="Ollero F.J."/>
            <person name="Nicolas M.F."/>
            <person name="Pains Rodrigues E."/>
            <person name="Shigueyoshi Nakatani A."/>
            <person name="Silva Batista J.S."/>
            <person name="Oliveira Chueire L.M."/>
            <person name="Souza R.C."/>
            <person name="Ribeiro Vasconcelos A.T."/>
            <person name="Megias M."/>
            <person name="Hungria M."/>
            <person name="Martinez-Romero E."/>
        </authorList>
    </citation>
    <scope>NUCLEOTIDE SEQUENCE [LARGE SCALE GENOMIC DNA]</scope>
    <source>
        <strain evidence="2 3">PRF 81</strain>
    </source>
</reference>
<feature type="compositionally biased region" description="Basic residues" evidence="1">
    <location>
        <begin position="438"/>
        <end position="454"/>
    </location>
</feature>
<evidence type="ECO:0000313" key="3">
    <source>
        <dbReference type="Proteomes" id="UP000012429"/>
    </source>
</evidence>
<keyword evidence="3" id="KW-1185">Reference proteome</keyword>
<comment type="caution">
    <text evidence="2">The sequence shown here is derived from an EMBL/GenBank/DDBJ whole genome shotgun (WGS) entry which is preliminary data.</text>
</comment>
<sequence length="454" mass="49808">MGLSGFVLADPSAEVKCYRAALQRRVSKGLDPLDDDHFSVRHLLTDFGGDLVFRRVVAIDGVLQRRKLDHHVAAACLSLKRRERTAAGKEIRAVLFEGRLGGGDIVLVALDVADIHARDPISLCHIFLPACFGISERGVHLGEDGAGGLLRIGCLDDRPGDDQMARSGLDGGGRGHHPLLVALVAAGRTDAGGDQRHIGSNDLADRGRLFRRTDDTAHAGEMRLFGTAQHQRMRIIFIAGGDQVFLVHRCQNGDAEQAQVRPLGGLDGRLHRFRIGVQRQHRHAHLDDVLHPGGHRVVDVEQLHVEEDLLAVGGKVACKLKAAGKGELIADLVVEDIVAERADHFFGLLKVWNIQSNDQAVACGHLKPIPSSLPWVSSRTRSCASQDRNRKDCRRLAAGRLAARSAFPRDGISTVCRHRHGRRRRSAPADHVGQERPRHWRRSLSARRSHVPSL</sequence>
<protein>
    <submittedName>
        <fullName evidence="2">Uncharacterized protein</fullName>
    </submittedName>
</protein>
<organism evidence="2 3">
    <name type="scientific">Rhizobium freirei PRF 81</name>
    <dbReference type="NCBI Taxonomy" id="363754"/>
    <lineage>
        <taxon>Bacteria</taxon>
        <taxon>Pseudomonadati</taxon>
        <taxon>Pseudomonadota</taxon>
        <taxon>Alphaproteobacteria</taxon>
        <taxon>Hyphomicrobiales</taxon>
        <taxon>Rhizobiaceae</taxon>
        <taxon>Rhizobium/Agrobacterium group</taxon>
        <taxon>Rhizobium</taxon>
    </lineage>
</organism>
<dbReference type="EMBL" id="AQHN01000006">
    <property type="protein sequence ID" value="ENN89437.1"/>
    <property type="molecule type" value="Genomic_DNA"/>
</dbReference>
<evidence type="ECO:0000256" key="1">
    <source>
        <dbReference type="SAM" id="MobiDB-lite"/>
    </source>
</evidence>
<feature type="region of interest" description="Disordered" evidence="1">
    <location>
        <begin position="418"/>
        <end position="454"/>
    </location>
</feature>
<name>N6VEA2_9HYPH</name>
<dbReference type="Proteomes" id="UP000012429">
    <property type="component" value="Unassembled WGS sequence"/>
</dbReference>